<dbReference type="OrthoDB" id="10303853at2759"/>
<dbReference type="AlphaFoldDB" id="E4XPQ0"/>
<keyword evidence="3" id="KW-1185">Reference proteome</keyword>
<dbReference type="Proteomes" id="UP000001307">
    <property type="component" value="Unassembled WGS sequence"/>
</dbReference>
<sequence length="172" mass="19199">MSAKESFLYSSEEMDFLSALSWCLSQSARLVHPSHINRLTSQIPVAAWVDGIALPNSTFSSSYGGVIDFPNADPKDSQQCLFKTDFTILKSASCLEKKLAFCDKRHFNLLQAIDSLGQSLEDVTIYPVDNSISVPILVLCGVMVISIALAFLIYIYENFFARKNSKLAYYFN</sequence>
<dbReference type="InParanoid" id="E4XPQ0"/>
<keyword evidence="1" id="KW-0812">Transmembrane</keyword>
<dbReference type="EMBL" id="FN653095">
    <property type="protein sequence ID" value="CBY11838.1"/>
    <property type="molecule type" value="Genomic_DNA"/>
</dbReference>
<evidence type="ECO:0000256" key="1">
    <source>
        <dbReference type="SAM" id="Phobius"/>
    </source>
</evidence>
<feature type="transmembrane region" description="Helical" evidence="1">
    <location>
        <begin position="134"/>
        <end position="156"/>
    </location>
</feature>
<keyword evidence="1" id="KW-0472">Membrane</keyword>
<protein>
    <recommendedName>
        <fullName evidence="4">C-type lectin domain-containing protein</fullName>
    </recommendedName>
</protein>
<name>E4XPQ0_OIKDI</name>
<organism evidence="2">
    <name type="scientific">Oikopleura dioica</name>
    <name type="common">Tunicate</name>
    <dbReference type="NCBI Taxonomy" id="34765"/>
    <lineage>
        <taxon>Eukaryota</taxon>
        <taxon>Metazoa</taxon>
        <taxon>Chordata</taxon>
        <taxon>Tunicata</taxon>
        <taxon>Appendicularia</taxon>
        <taxon>Copelata</taxon>
        <taxon>Oikopleuridae</taxon>
        <taxon>Oikopleura</taxon>
    </lineage>
</organism>
<evidence type="ECO:0000313" key="3">
    <source>
        <dbReference type="Proteomes" id="UP000001307"/>
    </source>
</evidence>
<proteinExistence type="predicted"/>
<accession>E4XPQ0</accession>
<dbReference type="InterPro" id="IPR016187">
    <property type="entry name" value="CTDL_fold"/>
</dbReference>
<gene>
    <name evidence="2" type="ORF">GSOID_T00017176001</name>
</gene>
<keyword evidence="1" id="KW-1133">Transmembrane helix</keyword>
<reference evidence="2" key="1">
    <citation type="journal article" date="2010" name="Science">
        <title>Plasticity of animal genome architecture unmasked by rapid evolution of a pelagic tunicate.</title>
        <authorList>
            <person name="Denoeud F."/>
            <person name="Henriet S."/>
            <person name="Mungpakdee S."/>
            <person name="Aury J.M."/>
            <person name="Da Silva C."/>
            <person name="Brinkmann H."/>
            <person name="Mikhaleva J."/>
            <person name="Olsen L.C."/>
            <person name="Jubin C."/>
            <person name="Canestro C."/>
            <person name="Bouquet J.M."/>
            <person name="Danks G."/>
            <person name="Poulain J."/>
            <person name="Campsteijn C."/>
            <person name="Adamski M."/>
            <person name="Cross I."/>
            <person name="Yadetie F."/>
            <person name="Muffato M."/>
            <person name="Louis A."/>
            <person name="Butcher S."/>
            <person name="Tsagkogeorga G."/>
            <person name="Konrad A."/>
            <person name="Singh S."/>
            <person name="Jensen M.F."/>
            <person name="Cong E.H."/>
            <person name="Eikeseth-Otteraa H."/>
            <person name="Noel B."/>
            <person name="Anthouard V."/>
            <person name="Porcel B.M."/>
            <person name="Kachouri-Lafond R."/>
            <person name="Nishino A."/>
            <person name="Ugolini M."/>
            <person name="Chourrout P."/>
            <person name="Nishida H."/>
            <person name="Aasland R."/>
            <person name="Huzurbazar S."/>
            <person name="Westhof E."/>
            <person name="Delsuc F."/>
            <person name="Lehrach H."/>
            <person name="Reinhardt R."/>
            <person name="Weissenbach J."/>
            <person name="Roy S.W."/>
            <person name="Artiguenave F."/>
            <person name="Postlethwait J.H."/>
            <person name="Manak J.R."/>
            <person name="Thompson E.M."/>
            <person name="Jaillon O."/>
            <person name="Du Pasquier L."/>
            <person name="Boudinot P."/>
            <person name="Liberles D.A."/>
            <person name="Volff J.N."/>
            <person name="Philippe H."/>
            <person name="Lenhard B."/>
            <person name="Roest Crollius H."/>
            <person name="Wincker P."/>
            <person name="Chourrout D."/>
        </authorList>
    </citation>
    <scope>NUCLEOTIDE SEQUENCE [LARGE SCALE GENOMIC DNA]</scope>
</reference>
<dbReference type="SUPFAM" id="SSF56436">
    <property type="entry name" value="C-type lectin-like"/>
    <property type="match status" value="1"/>
</dbReference>
<evidence type="ECO:0000313" key="2">
    <source>
        <dbReference type="EMBL" id="CBY11838.1"/>
    </source>
</evidence>
<evidence type="ECO:0008006" key="4">
    <source>
        <dbReference type="Google" id="ProtNLM"/>
    </source>
</evidence>